<dbReference type="AlphaFoldDB" id="A0A1M4V185"/>
<accession>A0A1M4V185</accession>
<evidence type="ECO:0000313" key="2">
    <source>
        <dbReference type="Proteomes" id="UP000184088"/>
    </source>
</evidence>
<dbReference type="Proteomes" id="UP000184088">
    <property type="component" value="Unassembled WGS sequence"/>
</dbReference>
<gene>
    <name evidence="1" type="ORF">SAMN02746089_00553</name>
</gene>
<sequence length="326" mass="36398">MFERLDLTKSRTFTARGRHNLVTIDDLKKPGIDEVPEYHNPEFDELIDRIVEARKNGRPVIWSMGAHVIKCGLSRYLIDLMKRGIITHIAANGATSIHDFELAYLGGTSEHVPTAIEDGTFGMWEETGAWMNEAIKEGYSKGMGYGQSLAVYIEEHKDRFPYADDCVVYNAYKLGIPATYHITIGTDIIHEHPSADFAALGGASGIDFAIYCHSISQLGGGVFLNFGSAVTGPEVFLKALAIVRNQGYDVTRFTTANFDIIPLGDYRSEVSKDHFHYYYRPRKNIVNRPTSMGGKGFYIEANHMVTIPNLYKKVIEKLPSVPPGVR</sequence>
<name>A0A1M4V185_9THEO</name>
<proteinExistence type="predicted"/>
<dbReference type="EMBL" id="FQVH01000003">
    <property type="protein sequence ID" value="SHE62689.1"/>
    <property type="molecule type" value="Genomic_DNA"/>
</dbReference>
<dbReference type="STRING" id="1121256.SAMN02746089_00553"/>
<organism evidence="1 2">
    <name type="scientific">Caldanaerobius fijiensis DSM 17918</name>
    <dbReference type="NCBI Taxonomy" id="1121256"/>
    <lineage>
        <taxon>Bacteria</taxon>
        <taxon>Bacillati</taxon>
        <taxon>Bacillota</taxon>
        <taxon>Clostridia</taxon>
        <taxon>Thermoanaerobacterales</taxon>
        <taxon>Thermoanaerobacteraceae</taxon>
        <taxon>Caldanaerobius</taxon>
    </lineage>
</organism>
<evidence type="ECO:0008006" key="3">
    <source>
        <dbReference type="Google" id="ProtNLM"/>
    </source>
</evidence>
<reference evidence="1 2" key="1">
    <citation type="submission" date="2016-11" db="EMBL/GenBank/DDBJ databases">
        <authorList>
            <person name="Jaros S."/>
            <person name="Januszkiewicz K."/>
            <person name="Wedrychowicz H."/>
        </authorList>
    </citation>
    <scope>NUCLEOTIDE SEQUENCE [LARGE SCALE GENOMIC DNA]</scope>
    <source>
        <strain evidence="1 2">DSM 17918</strain>
    </source>
</reference>
<dbReference type="OrthoDB" id="9780825at2"/>
<protein>
    <recommendedName>
        <fullName evidence="3">Deoxyhypusine synthase</fullName>
    </recommendedName>
</protein>
<dbReference type="RefSeq" id="WP_073341576.1">
    <property type="nucleotide sequence ID" value="NZ_FQVH01000003.1"/>
</dbReference>
<keyword evidence="2" id="KW-1185">Reference proteome</keyword>
<evidence type="ECO:0000313" key="1">
    <source>
        <dbReference type="EMBL" id="SHE62689.1"/>
    </source>
</evidence>
<dbReference type="Gene3D" id="3.40.50.10690">
    <property type="entry name" value="putative lor/sdh protein like domains"/>
    <property type="match status" value="1"/>
</dbReference>